<name>A0A7Y4KVU0_9ACTN</name>
<gene>
    <name evidence="2" type="ORF">HNR71_003474</name>
    <name evidence="3" type="ORF">HPO96_04845</name>
</gene>
<protein>
    <submittedName>
        <fullName evidence="3">Uncharacterized protein</fullName>
    </submittedName>
</protein>
<evidence type="ECO:0000256" key="1">
    <source>
        <dbReference type="SAM" id="Phobius"/>
    </source>
</evidence>
<accession>A0A7Y4KVU0</accession>
<evidence type="ECO:0000313" key="4">
    <source>
        <dbReference type="Proteomes" id="UP000534306"/>
    </source>
</evidence>
<proteinExistence type="predicted"/>
<feature type="transmembrane region" description="Helical" evidence="1">
    <location>
        <begin position="33"/>
        <end position="52"/>
    </location>
</feature>
<evidence type="ECO:0000313" key="3">
    <source>
        <dbReference type="EMBL" id="NOL39568.1"/>
    </source>
</evidence>
<dbReference type="AlphaFoldDB" id="A0A7Y4KVU0"/>
<dbReference type="Proteomes" id="UP000534306">
    <property type="component" value="Unassembled WGS sequence"/>
</dbReference>
<sequence>MNRLWLSMAPGALAVLAAVVLFATDTSFFGYSPLILLGAGLVNLTIGTYKLVRARP</sequence>
<reference evidence="3 4" key="1">
    <citation type="submission" date="2020-05" db="EMBL/GenBank/DDBJ databases">
        <title>Genome sequence of Kribbella sandramycini ATCC 39419.</title>
        <authorList>
            <person name="Maclea K.S."/>
            <person name="Fair J.L."/>
        </authorList>
    </citation>
    <scope>NUCLEOTIDE SEQUENCE [LARGE SCALE GENOMIC DNA]</scope>
    <source>
        <strain evidence="3 4">ATCC 39419</strain>
    </source>
</reference>
<organism evidence="3 4">
    <name type="scientific">Kribbella sandramycini</name>
    <dbReference type="NCBI Taxonomy" id="60450"/>
    <lineage>
        <taxon>Bacteria</taxon>
        <taxon>Bacillati</taxon>
        <taxon>Actinomycetota</taxon>
        <taxon>Actinomycetes</taxon>
        <taxon>Propionibacteriales</taxon>
        <taxon>Kribbellaceae</taxon>
        <taxon>Kribbella</taxon>
    </lineage>
</organism>
<keyword evidence="1" id="KW-1133">Transmembrane helix</keyword>
<evidence type="ECO:0000313" key="5">
    <source>
        <dbReference type="Proteomes" id="UP000553957"/>
    </source>
</evidence>
<dbReference type="EMBL" id="JACHKF010000001">
    <property type="protein sequence ID" value="MBB6567837.1"/>
    <property type="molecule type" value="Genomic_DNA"/>
</dbReference>
<evidence type="ECO:0000313" key="2">
    <source>
        <dbReference type="EMBL" id="MBB6567837.1"/>
    </source>
</evidence>
<dbReference type="Proteomes" id="UP000553957">
    <property type="component" value="Unassembled WGS sequence"/>
</dbReference>
<reference evidence="2 5" key="2">
    <citation type="submission" date="2020-08" db="EMBL/GenBank/DDBJ databases">
        <title>Sequencing the genomes of 1000 actinobacteria strains.</title>
        <authorList>
            <person name="Klenk H.-P."/>
        </authorList>
    </citation>
    <scope>NUCLEOTIDE SEQUENCE [LARGE SCALE GENOMIC DNA]</scope>
    <source>
        <strain evidence="2 5">DSM 15626</strain>
    </source>
</reference>
<comment type="caution">
    <text evidence="3">The sequence shown here is derived from an EMBL/GenBank/DDBJ whole genome shotgun (WGS) entry which is preliminary data.</text>
</comment>
<dbReference type="RefSeq" id="WP_171671317.1">
    <property type="nucleotide sequence ID" value="NZ_BAAAGT010000003.1"/>
</dbReference>
<keyword evidence="1" id="KW-0812">Transmembrane</keyword>
<keyword evidence="4" id="KW-1185">Reference proteome</keyword>
<dbReference type="EMBL" id="JABJRC010000001">
    <property type="protein sequence ID" value="NOL39568.1"/>
    <property type="molecule type" value="Genomic_DNA"/>
</dbReference>
<keyword evidence="1" id="KW-0472">Membrane</keyword>